<keyword evidence="9" id="KW-1185">Reference proteome</keyword>
<dbReference type="CDD" id="cd02522">
    <property type="entry name" value="GT_2_like_a"/>
    <property type="match status" value="1"/>
</dbReference>
<dbReference type="SUPFAM" id="SSF53448">
    <property type="entry name" value="Nucleotide-diphospho-sugar transferases"/>
    <property type="match status" value="1"/>
</dbReference>
<dbReference type="GO" id="GO:0016757">
    <property type="term" value="F:glycosyltransferase activity"/>
    <property type="evidence" value="ECO:0007669"/>
    <property type="project" value="UniProtKB-KW"/>
</dbReference>
<dbReference type="AlphaFoldDB" id="A0A9X2L2I3"/>
<comment type="caution">
    <text evidence="8">The sequence shown here is derived from an EMBL/GenBank/DDBJ whole genome shotgun (WGS) entry which is preliminary data.</text>
</comment>
<keyword evidence="5 6" id="KW-0472">Membrane</keyword>
<dbReference type="NCBIfam" id="TIGR04283">
    <property type="entry name" value="glyco_like_mftF"/>
    <property type="match status" value="1"/>
</dbReference>
<dbReference type="InterPro" id="IPR029044">
    <property type="entry name" value="Nucleotide-diphossugar_trans"/>
</dbReference>
<keyword evidence="2" id="KW-1003">Cell membrane</keyword>
<dbReference type="GO" id="GO:0005886">
    <property type="term" value="C:plasma membrane"/>
    <property type="evidence" value="ECO:0007669"/>
    <property type="project" value="UniProtKB-SubCell"/>
</dbReference>
<dbReference type="InterPro" id="IPR026461">
    <property type="entry name" value="Trfase_2_rSAM/seldom_assoc"/>
</dbReference>
<comment type="subcellular location">
    <subcellularLocation>
        <location evidence="1">Cell membrane</location>
    </subcellularLocation>
</comment>
<evidence type="ECO:0000313" key="8">
    <source>
        <dbReference type="EMBL" id="MCP9291037.1"/>
    </source>
</evidence>
<evidence type="ECO:0000256" key="1">
    <source>
        <dbReference type="ARBA" id="ARBA00004236"/>
    </source>
</evidence>
<dbReference type="PANTHER" id="PTHR43646:SF2">
    <property type="entry name" value="GLYCOSYLTRANSFERASE 2-LIKE DOMAIN-CONTAINING PROTEIN"/>
    <property type="match status" value="1"/>
</dbReference>
<dbReference type="Pfam" id="PF00535">
    <property type="entry name" value="Glycos_transf_2"/>
    <property type="match status" value="1"/>
</dbReference>
<evidence type="ECO:0000259" key="7">
    <source>
        <dbReference type="Pfam" id="PF00535"/>
    </source>
</evidence>
<dbReference type="EMBL" id="JANDBC010000001">
    <property type="protein sequence ID" value="MCP9291037.1"/>
    <property type="molecule type" value="Genomic_DNA"/>
</dbReference>
<organism evidence="8 9">
    <name type="scientific">Gracilimonas sediminicola</name>
    <dbReference type="NCBI Taxonomy" id="2952158"/>
    <lineage>
        <taxon>Bacteria</taxon>
        <taxon>Pseudomonadati</taxon>
        <taxon>Balneolota</taxon>
        <taxon>Balneolia</taxon>
        <taxon>Balneolales</taxon>
        <taxon>Balneolaceae</taxon>
        <taxon>Gracilimonas</taxon>
    </lineage>
</organism>
<evidence type="ECO:0000256" key="5">
    <source>
        <dbReference type="ARBA" id="ARBA00023136"/>
    </source>
</evidence>
<keyword evidence="3" id="KW-0328">Glycosyltransferase</keyword>
<name>A0A9X2L2I3_9BACT</name>
<dbReference type="PANTHER" id="PTHR43646">
    <property type="entry name" value="GLYCOSYLTRANSFERASE"/>
    <property type="match status" value="1"/>
</dbReference>
<evidence type="ECO:0000256" key="6">
    <source>
        <dbReference type="SAM" id="Phobius"/>
    </source>
</evidence>
<feature type="domain" description="Glycosyltransferase 2-like" evidence="7">
    <location>
        <begin position="3"/>
        <end position="124"/>
    </location>
</feature>
<sequence>MISIIIPAFNEEAKIGELLSFLKKHSEGQESEILVVDGGSSDNTVKVAEEKGAKVLKSPLRGRANQMNFGAEKARGEWLYFLHADTTPPPTFIADITKKIQAGFDCGCFRLAFDDRHPALRIYSWFTRFDLNFFRFGDQSLFVRKALFSRIGGFDHKLLVMEDQEIVSRLKTRAQFVIIKKPVVTSARKYQRFGVFRLQFIFAIIVILFYLKISQEVIAHFYKSFMVGSSY</sequence>
<dbReference type="RefSeq" id="WP_255133632.1">
    <property type="nucleotide sequence ID" value="NZ_JANDBC010000001.1"/>
</dbReference>
<evidence type="ECO:0000313" key="9">
    <source>
        <dbReference type="Proteomes" id="UP001139125"/>
    </source>
</evidence>
<keyword evidence="6" id="KW-0812">Transmembrane</keyword>
<evidence type="ECO:0000256" key="3">
    <source>
        <dbReference type="ARBA" id="ARBA00022676"/>
    </source>
</evidence>
<keyword evidence="6" id="KW-1133">Transmembrane helix</keyword>
<evidence type="ECO:0000256" key="4">
    <source>
        <dbReference type="ARBA" id="ARBA00022679"/>
    </source>
</evidence>
<dbReference type="InterPro" id="IPR001173">
    <property type="entry name" value="Glyco_trans_2-like"/>
</dbReference>
<protein>
    <submittedName>
        <fullName evidence="8">TIGR04283 family arsenosugar biosynthesis glycosyltransferase</fullName>
    </submittedName>
</protein>
<keyword evidence="4" id="KW-0808">Transferase</keyword>
<reference evidence="8" key="1">
    <citation type="submission" date="2022-06" db="EMBL/GenBank/DDBJ databases">
        <title>Gracilimonas sp. CAU 1638 isolated from sea sediment.</title>
        <authorList>
            <person name="Kim W."/>
        </authorList>
    </citation>
    <scope>NUCLEOTIDE SEQUENCE</scope>
    <source>
        <strain evidence="8">CAU 1638</strain>
    </source>
</reference>
<evidence type="ECO:0000256" key="2">
    <source>
        <dbReference type="ARBA" id="ARBA00022475"/>
    </source>
</evidence>
<dbReference type="Gene3D" id="3.90.550.10">
    <property type="entry name" value="Spore Coat Polysaccharide Biosynthesis Protein SpsA, Chain A"/>
    <property type="match status" value="1"/>
</dbReference>
<dbReference type="Proteomes" id="UP001139125">
    <property type="component" value="Unassembled WGS sequence"/>
</dbReference>
<gene>
    <name evidence="8" type="ORF">NM125_05535</name>
</gene>
<feature type="transmembrane region" description="Helical" evidence="6">
    <location>
        <begin position="195"/>
        <end position="213"/>
    </location>
</feature>
<proteinExistence type="predicted"/>
<accession>A0A9X2L2I3</accession>